<dbReference type="OrthoDB" id="244097at2759"/>
<sequence length="136" mass="14595">MLSLAVRFVATKGSKTSTGSILILCRVKPGVSANREGVSGISDLGVEVCVAARAKEGEADRAVMAIIAEAGRRQEICRQYIPNKHEALKVPQSDVEIIKGLKSREKTVMVGNIKMSGSPEEHVEKIKATLHERAGT</sequence>
<proteinExistence type="inferred from homology"/>
<dbReference type="SUPFAM" id="SSF69786">
    <property type="entry name" value="YggU-like"/>
    <property type="match status" value="1"/>
</dbReference>
<accession>A0A9P6KNN9</accession>
<comment type="caution">
    <text evidence="2">The sequence shown here is derived from an EMBL/GenBank/DDBJ whole genome shotgun (WGS) entry which is preliminary data.</text>
</comment>
<gene>
    <name evidence="2" type="ORF">PMIN01_08905</name>
</gene>
<organism evidence="2 3">
    <name type="scientific">Paraphaeosphaeria minitans</name>
    <dbReference type="NCBI Taxonomy" id="565426"/>
    <lineage>
        <taxon>Eukaryota</taxon>
        <taxon>Fungi</taxon>
        <taxon>Dikarya</taxon>
        <taxon>Ascomycota</taxon>
        <taxon>Pezizomycotina</taxon>
        <taxon>Dothideomycetes</taxon>
        <taxon>Pleosporomycetidae</taxon>
        <taxon>Pleosporales</taxon>
        <taxon>Massarineae</taxon>
        <taxon>Didymosphaeriaceae</taxon>
        <taxon>Paraphaeosphaeria</taxon>
    </lineage>
</organism>
<evidence type="ECO:0000313" key="2">
    <source>
        <dbReference type="EMBL" id="KAF9733222.1"/>
    </source>
</evidence>
<dbReference type="SMART" id="SM01152">
    <property type="entry name" value="DUF167"/>
    <property type="match status" value="1"/>
</dbReference>
<evidence type="ECO:0000313" key="3">
    <source>
        <dbReference type="Proteomes" id="UP000756921"/>
    </source>
</evidence>
<dbReference type="PANTHER" id="PTHR13420:SF7">
    <property type="entry name" value="UPF0235 PROTEIN C15ORF40"/>
    <property type="match status" value="1"/>
</dbReference>
<comment type="similarity">
    <text evidence="1">Belongs to the UPF0235 family.</text>
</comment>
<dbReference type="InterPro" id="IPR003746">
    <property type="entry name" value="DUF167"/>
</dbReference>
<keyword evidence="3" id="KW-1185">Reference proteome</keyword>
<dbReference type="Proteomes" id="UP000756921">
    <property type="component" value="Unassembled WGS sequence"/>
</dbReference>
<dbReference type="AlphaFoldDB" id="A0A9P6KNN9"/>
<protein>
    <submittedName>
        <fullName evidence="2">UPF0235 protein-like protein</fullName>
    </submittedName>
</protein>
<dbReference type="Gene3D" id="3.30.1200.10">
    <property type="entry name" value="YggU-like"/>
    <property type="match status" value="1"/>
</dbReference>
<dbReference type="GO" id="GO:0005737">
    <property type="term" value="C:cytoplasm"/>
    <property type="evidence" value="ECO:0007669"/>
    <property type="project" value="TreeGrafter"/>
</dbReference>
<name>A0A9P6KNN9_9PLEO</name>
<dbReference type="EMBL" id="WJXW01000009">
    <property type="protein sequence ID" value="KAF9733222.1"/>
    <property type="molecule type" value="Genomic_DNA"/>
</dbReference>
<reference evidence="2" key="1">
    <citation type="journal article" date="2020" name="Mol. Plant Microbe Interact.">
        <title>Genome Sequence of the Biocontrol Agent Coniothyrium minitans strain Conio (IMI 134523).</title>
        <authorList>
            <person name="Patel D."/>
            <person name="Shittu T.A."/>
            <person name="Baroncelli R."/>
            <person name="Muthumeenakshi S."/>
            <person name="Osborne T.H."/>
            <person name="Janganan T.K."/>
            <person name="Sreenivasaprasad S."/>
        </authorList>
    </citation>
    <scope>NUCLEOTIDE SEQUENCE</scope>
    <source>
        <strain evidence="2">Conio</strain>
    </source>
</reference>
<dbReference type="InterPro" id="IPR036591">
    <property type="entry name" value="YggU-like_sf"/>
</dbReference>
<evidence type="ECO:0000256" key="1">
    <source>
        <dbReference type="ARBA" id="ARBA00010364"/>
    </source>
</evidence>
<dbReference type="PANTHER" id="PTHR13420">
    <property type="entry name" value="UPF0235 PROTEIN C15ORF40"/>
    <property type="match status" value="1"/>
</dbReference>